<name>A0AAE7VJ64_SERFO</name>
<protein>
    <submittedName>
        <fullName evidence="3">Glycosyltransferase</fullName>
        <ecNumber evidence="3">2.4.-.-</ecNumber>
    </submittedName>
</protein>
<gene>
    <name evidence="3" type="ORF">G9399_27270</name>
</gene>
<dbReference type="Gene3D" id="3.90.550.10">
    <property type="entry name" value="Spore Coat Polysaccharide Biosynthesis Protein SpsA, Chain A"/>
    <property type="match status" value="1"/>
</dbReference>
<comment type="similarity">
    <text evidence="1">Belongs to the glycosyltransferase 2 family. WaaE/KdtX subfamily.</text>
</comment>
<dbReference type="AlphaFoldDB" id="A0AAE7VJ64"/>
<sequence>MNDFESNVTVAAAIIVKNEERCIARCIDSLLPLFQEIIVVDTGSTDNTLKILNGYLADGVKIFHTEWEDSFSKPRNLAISKSISNYIFFVDADEYVVSSKHEVSKIFVKININNNRDLVAICPKIKNHDGDISKNIRRGFANNGGFFYFGYVHEELRRKDKNRIIDISVDIIINHDGYTHDVLKAKGKYNRNKRLNLKNLSKEPLYLRWKFFYYRDCFEGTPPDEIYKGLAKAIKCEELEPLSRTNIKMEAYTFSILDLMAKAKLSMMDNDNEFYEVIELMDAIIPYNSNGFYYKLIYELFKWKCKCRVSIKEIIEYKRKNKKVHEGMVHSEGLHIDAALSFYLNEIGMVKQARKLLLSVRDNGFSAGIVNQYSNSTNTLNYEGANGK</sequence>
<dbReference type="Pfam" id="PF00535">
    <property type="entry name" value="Glycos_transf_2"/>
    <property type="match status" value="1"/>
</dbReference>
<keyword evidence="3" id="KW-0328">Glycosyltransferase</keyword>
<organism evidence="3 4">
    <name type="scientific">Serratia fonticola</name>
    <dbReference type="NCBI Taxonomy" id="47917"/>
    <lineage>
        <taxon>Bacteria</taxon>
        <taxon>Pseudomonadati</taxon>
        <taxon>Pseudomonadota</taxon>
        <taxon>Gammaproteobacteria</taxon>
        <taxon>Enterobacterales</taxon>
        <taxon>Yersiniaceae</taxon>
        <taxon>Serratia</taxon>
    </lineage>
</organism>
<dbReference type="SUPFAM" id="SSF53448">
    <property type="entry name" value="Nucleotide-diphospho-sugar transferases"/>
    <property type="match status" value="1"/>
</dbReference>
<dbReference type="Proteomes" id="UP000503464">
    <property type="component" value="Chromosome"/>
</dbReference>
<evidence type="ECO:0000256" key="1">
    <source>
        <dbReference type="ARBA" id="ARBA00038494"/>
    </source>
</evidence>
<dbReference type="EMBL" id="CP054160">
    <property type="protein sequence ID" value="QXT42339.1"/>
    <property type="molecule type" value="Genomic_DNA"/>
</dbReference>
<proteinExistence type="inferred from homology"/>
<dbReference type="InterPro" id="IPR001173">
    <property type="entry name" value="Glyco_trans_2-like"/>
</dbReference>
<keyword evidence="3" id="KW-0808">Transferase</keyword>
<dbReference type="InterPro" id="IPR029044">
    <property type="entry name" value="Nucleotide-diphossugar_trans"/>
</dbReference>
<dbReference type="PANTHER" id="PTHR43630:SF2">
    <property type="entry name" value="GLYCOSYLTRANSFERASE"/>
    <property type="match status" value="1"/>
</dbReference>
<dbReference type="EC" id="2.4.-.-" evidence="3"/>
<accession>A0AAE7VJ64</accession>
<evidence type="ECO:0000313" key="4">
    <source>
        <dbReference type="Proteomes" id="UP000503464"/>
    </source>
</evidence>
<evidence type="ECO:0000259" key="2">
    <source>
        <dbReference type="Pfam" id="PF00535"/>
    </source>
</evidence>
<evidence type="ECO:0000313" key="3">
    <source>
        <dbReference type="EMBL" id="QXT42339.1"/>
    </source>
</evidence>
<reference evidence="4" key="1">
    <citation type="submission" date="2020-03" db="EMBL/GenBank/DDBJ databases">
        <title>Genome sequences of seven Enterobacteriaceae strains isolated from Canadian wastewater treatment facilities.</title>
        <authorList>
            <person name="Huang H."/>
            <person name="Chmara J.T."/>
            <person name="Duceppe M.-O."/>
        </authorList>
    </citation>
    <scope>NUCLEOTIDE SEQUENCE [LARGE SCALE GENOMIC DNA]</scope>
    <source>
        <strain evidence="4">Biosolid 3</strain>
    </source>
</reference>
<dbReference type="PANTHER" id="PTHR43630">
    <property type="entry name" value="POLY-BETA-1,6-N-ACETYL-D-GLUCOSAMINE SYNTHASE"/>
    <property type="match status" value="1"/>
</dbReference>
<dbReference type="RefSeq" id="WP_221035166.1">
    <property type="nucleotide sequence ID" value="NZ_CP054160.3"/>
</dbReference>
<feature type="domain" description="Glycosyltransferase 2-like" evidence="2">
    <location>
        <begin position="14"/>
        <end position="146"/>
    </location>
</feature>
<dbReference type="GO" id="GO:0016757">
    <property type="term" value="F:glycosyltransferase activity"/>
    <property type="evidence" value="ECO:0007669"/>
    <property type="project" value="UniProtKB-KW"/>
</dbReference>